<accession>A0ABS7D7J4</accession>
<evidence type="ECO:0000256" key="2">
    <source>
        <dbReference type="RuleBase" id="RU361185"/>
    </source>
</evidence>
<name>A0ABS7D7J4_9BACL</name>
<dbReference type="InterPro" id="IPR000322">
    <property type="entry name" value="Glyco_hydro_31_TIM"/>
</dbReference>
<feature type="compositionally biased region" description="Low complexity" evidence="3">
    <location>
        <begin position="42"/>
        <end position="51"/>
    </location>
</feature>
<dbReference type="Gene3D" id="2.60.40.1760">
    <property type="entry name" value="glycosyl hydrolase (family 31)"/>
    <property type="match status" value="1"/>
</dbReference>
<feature type="domain" description="Glycoside hydrolase family 31 TIM barrel" evidence="5">
    <location>
        <begin position="268"/>
        <end position="568"/>
    </location>
</feature>
<feature type="transmembrane region" description="Helical" evidence="4">
    <location>
        <begin position="7"/>
        <end position="28"/>
    </location>
</feature>
<evidence type="ECO:0000313" key="8">
    <source>
        <dbReference type="EMBL" id="MBW7475811.1"/>
    </source>
</evidence>
<dbReference type="Proteomes" id="UP000812277">
    <property type="component" value="Unassembled WGS sequence"/>
</dbReference>
<evidence type="ECO:0000256" key="1">
    <source>
        <dbReference type="ARBA" id="ARBA00007806"/>
    </source>
</evidence>
<comment type="similarity">
    <text evidence="1 2">Belongs to the glycosyl hydrolase 31 family.</text>
</comment>
<feature type="domain" description="Glycosyl hydrolase family 31 C-terminal" evidence="7">
    <location>
        <begin position="579"/>
        <end position="666"/>
    </location>
</feature>
<keyword evidence="4" id="KW-0812">Transmembrane</keyword>
<dbReference type="InterPro" id="IPR013780">
    <property type="entry name" value="Glyco_hydro_b"/>
</dbReference>
<keyword evidence="2" id="KW-0326">Glycosidase</keyword>
<keyword evidence="9" id="KW-1185">Reference proteome</keyword>
<dbReference type="InterPro" id="IPR011013">
    <property type="entry name" value="Gal_mutarotase_sf_dom"/>
</dbReference>
<dbReference type="Pfam" id="PF17137">
    <property type="entry name" value="DUF5110"/>
    <property type="match status" value="1"/>
</dbReference>
<dbReference type="SUPFAM" id="SSF51011">
    <property type="entry name" value="Glycosyl hydrolase domain"/>
    <property type="match status" value="1"/>
</dbReference>
<dbReference type="PANTHER" id="PTHR43863:SF2">
    <property type="entry name" value="MALTASE-GLUCOAMYLASE"/>
    <property type="match status" value="1"/>
</dbReference>
<keyword evidence="4" id="KW-0472">Membrane</keyword>
<protein>
    <submittedName>
        <fullName evidence="8">DUF4968 domain-containing protein</fullName>
    </submittedName>
</protein>
<evidence type="ECO:0000256" key="4">
    <source>
        <dbReference type="SAM" id="Phobius"/>
    </source>
</evidence>
<keyword evidence="2" id="KW-0378">Hydrolase</keyword>
<organism evidence="8 9">
    <name type="scientific">Paenibacillus oenotherae</name>
    <dbReference type="NCBI Taxonomy" id="1435645"/>
    <lineage>
        <taxon>Bacteria</taxon>
        <taxon>Bacillati</taxon>
        <taxon>Bacillota</taxon>
        <taxon>Bacilli</taxon>
        <taxon>Bacillales</taxon>
        <taxon>Paenibacillaceae</taxon>
        <taxon>Paenibacillus</taxon>
    </lineage>
</organism>
<keyword evidence="4" id="KW-1133">Transmembrane helix</keyword>
<comment type="caution">
    <text evidence="8">The sequence shown here is derived from an EMBL/GenBank/DDBJ whole genome shotgun (WGS) entry which is preliminary data.</text>
</comment>
<dbReference type="InterPro" id="IPR051816">
    <property type="entry name" value="Glycosyl_Hydrolase_31"/>
</dbReference>
<dbReference type="InterPro" id="IPR033403">
    <property type="entry name" value="DUF5110"/>
</dbReference>
<dbReference type="Gene3D" id="3.20.20.80">
    <property type="entry name" value="Glycosidases"/>
    <property type="match status" value="1"/>
</dbReference>
<evidence type="ECO:0000256" key="3">
    <source>
        <dbReference type="SAM" id="MobiDB-lite"/>
    </source>
</evidence>
<gene>
    <name evidence="8" type="ORF">K0T92_13735</name>
</gene>
<dbReference type="InterPro" id="IPR048395">
    <property type="entry name" value="Glyco_hydro_31_C"/>
</dbReference>
<feature type="domain" description="DUF5110" evidence="6">
    <location>
        <begin position="683"/>
        <end position="751"/>
    </location>
</feature>
<reference evidence="8 9" key="1">
    <citation type="submission" date="2021-07" db="EMBL/GenBank/DDBJ databases">
        <title>Paenibacillus radiodurans sp. nov., isolated from the southeastern edge of Tengger Desert.</title>
        <authorList>
            <person name="Zhang G."/>
        </authorList>
    </citation>
    <scope>NUCLEOTIDE SEQUENCE [LARGE SCALE GENOMIC DNA]</scope>
    <source>
        <strain evidence="8 9">DT7-4</strain>
    </source>
</reference>
<dbReference type="SUPFAM" id="SSF74650">
    <property type="entry name" value="Galactose mutarotase-like"/>
    <property type="match status" value="1"/>
</dbReference>
<dbReference type="Pfam" id="PF01055">
    <property type="entry name" value="Glyco_hydro_31_2nd"/>
    <property type="match status" value="1"/>
</dbReference>
<evidence type="ECO:0000259" key="5">
    <source>
        <dbReference type="Pfam" id="PF01055"/>
    </source>
</evidence>
<evidence type="ECO:0000313" key="9">
    <source>
        <dbReference type="Proteomes" id="UP000812277"/>
    </source>
</evidence>
<dbReference type="PANTHER" id="PTHR43863">
    <property type="entry name" value="HYDROLASE, PUTATIVE (AFU_ORTHOLOGUE AFUA_1G03140)-RELATED"/>
    <property type="match status" value="1"/>
</dbReference>
<evidence type="ECO:0000259" key="7">
    <source>
        <dbReference type="Pfam" id="PF21365"/>
    </source>
</evidence>
<dbReference type="Pfam" id="PF21365">
    <property type="entry name" value="Glyco_hydro_31_3rd"/>
    <property type="match status" value="1"/>
</dbReference>
<dbReference type="EMBL" id="JAHZIJ010000009">
    <property type="protein sequence ID" value="MBW7475811.1"/>
    <property type="molecule type" value="Genomic_DNA"/>
</dbReference>
<dbReference type="SUPFAM" id="SSF51445">
    <property type="entry name" value="(Trans)glycosidases"/>
    <property type="match status" value="1"/>
</dbReference>
<sequence length="807" mass="90186">MTRNRGKLMLIVGGITLAVIAVIVAVSMNRGAEQDAEKEKSAPVVESASPSSDEKALSVVKSQADGLELSSGKDVILIDVVQADALRVRVNPGGAEEPDTEVIGTRDFAPVGAVIDAEGDPITVKTDQMKVEINKKDRSITVYDAANKLLLKQADILLALEDELAFTHDKNDSLYGISGYQSSEISTDGMLRASSKSVKGGMQGHAGAPFVWSTAGYGLLVDTIDAEYRNSGDTFSFSNLSKKSPHYYFIVGNPPGIMSTAADISGKPPLFPKWALGFMNSEWGIDEKELLQHVTTYRQKGIPIDSFSLDFDWKAWGEDQYGEFRWNEKKFPNGSSGKLKETLDGMGIKLTGIFKPRIHVDTEQGRYATEHNFWWPNKPVYPDYFSNLPVNDLDFSIDEVRQWYFEHAKQAFDTGIIGWWNDEADEGYTTTQFIDMQKGLYEEQRKYSDKRVWSLNRNFYLGAQKYAYGLWSGDISSGFKPMAEQRERMLSAVNVGQAKWGMDTGGFQTNPQPDNYARWMQFSAFTPIFRVHGKLDHQRQPWFYGEQAEAAAKAAIELRYKLIPYIYSYERRAYESGLGLVKPLMMDYPQDPAVANLVDSWMFGDWLLVSPVVTEAEPTKPVYLPQGTWIDYANGTVYEGGQTITHQVDLKNWTDIPLFIKKGAIIPSQPVMNYIGENKVDTVTVDVFPDTVQTSFHYYDDDGATYQYEQEHYFKQTLSAQQKDGGALFHASSKAGTYTPELQYYMVAIHGIAGKNVTINSSPALQADSLNSLAGLKGEGWFQGKDVYGDVTYVKIEAGNERQVAVE</sequence>
<dbReference type="CDD" id="cd06589">
    <property type="entry name" value="GH31"/>
    <property type="match status" value="1"/>
</dbReference>
<evidence type="ECO:0000259" key="6">
    <source>
        <dbReference type="Pfam" id="PF17137"/>
    </source>
</evidence>
<proteinExistence type="inferred from homology"/>
<dbReference type="RefSeq" id="WP_219873061.1">
    <property type="nucleotide sequence ID" value="NZ_JAHZIJ010000009.1"/>
</dbReference>
<dbReference type="InterPro" id="IPR017853">
    <property type="entry name" value="GH"/>
</dbReference>
<feature type="region of interest" description="Disordered" evidence="3">
    <location>
        <begin position="34"/>
        <end position="57"/>
    </location>
</feature>
<dbReference type="Gene3D" id="2.60.40.1180">
    <property type="entry name" value="Golgi alpha-mannosidase II"/>
    <property type="match status" value="2"/>
</dbReference>